<feature type="transmembrane region" description="Helical" evidence="2">
    <location>
        <begin position="329"/>
        <end position="346"/>
    </location>
</feature>
<feature type="compositionally biased region" description="Basic and acidic residues" evidence="1">
    <location>
        <begin position="50"/>
        <end position="62"/>
    </location>
</feature>
<keyword evidence="2" id="KW-0472">Membrane</keyword>
<protein>
    <submittedName>
        <fullName evidence="3">Uncharacterized protein</fullName>
    </submittedName>
</protein>
<feature type="transmembrane region" description="Helical" evidence="2">
    <location>
        <begin position="473"/>
        <end position="494"/>
    </location>
</feature>
<comment type="caution">
    <text evidence="3">The sequence shown here is derived from an EMBL/GenBank/DDBJ whole genome shotgun (WGS) entry which is preliminary data.</text>
</comment>
<evidence type="ECO:0000256" key="2">
    <source>
        <dbReference type="SAM" id="Phobius"/>
    </source>
</evidence>
<keyword evidence="4" id="KW-1185">Reference proteome</keyword>
<feature type="transmembrane region" description="Helical" evidence="2">
    <location>
        <begin position="427"/>
        <end position="453"/>
    </location>
</feature>
<feature type="transmembrane region" description="Helical" evidence="2">
    <location>
        <begin position="262"/>
        <end position="285"/>
    </location>
</feature>
<dbReference type="OrthoDB" id="423845at2759"/>
<keyword evidence="2" id="KW-1133">Transmembrane helix</keyword>
<feature type="transmembrane region" description="Helical" evidence="2">
    <location>
        <begin position="166"/>
        <end position="185"/>
    </location>
</feature>
<feature type="region of interest" description="Disordered" evidence="1">
    <location>
        <begin position="1"/>
        <end position="76"/>
    </location>
</feature>
<name>A0A7J6N301_PERCH</name>
<accession>A0A7J6N301</accession>
<dbReference type="EMBL" id="JAAPAO010000016">
    <property type="protein sequence ID" value="KAF4677311.1"/>
    <property type="molecule type" value="Genomic_DNA"/>
</dbReference>
<dbReference type="Proteomes" id="UP000591131">
    <property type="component" value="Unassembled WGS sequence"/>
</dbReference>
<keyword evidence="2" id="KW-0812">Transmembrane</keyword>
<organism evidence="3 4">
    <name type="scientific">Perkinsus chesapeaki</name>
    <name type="common">Clam parasite</name>
    <name type="synonym">Perkinsus andrewsi</name>
    <dbReference type="NCBI Taxonomy" id="330153"/>
    <lineage>
        <taxon>Eukaryota</taxon>
        <taxon>Sar</taxon>
        <taxon>Alveolata</taxon>
        <taxon>Perkinsozoa</taxon>
        <taxon>Perkinsea</taxon>
        <taxon>Perkinsida</taxon>
        <taxon>Perkinsidae</taxon>
        <taxon>Perkinsus</taxon>
    </lineage>
</organism>
<reference evidence="3 4" key="1">
    <citation type="submission" date="2020-04" db="EMBL/GenBank/DDBJ databases">
        <title>Perkinsus chesapeaki whole genome sequence.</title>
        <authorList>
            <person name="Bogema D.R."/>
        </authorList>
    </citation>
    <scope>NUCLEOTIDE SEQUENCE [LARGE SCALE GENOMIC DNA]</scope>
    <source>
        <strain evidence="3">ATCC PRA-425</strain>
    </source>
</reference>
<evidence type="ECO:0000256" key="1">
    <source>
        <dbReference type="SAM" id="MobiDB-lite"/>
    </source>
</evidence>
<dbReference type="AlphaFoldDB" id="A0A7J6N301"/>
<evidence type="ECO:0000313" key="4">
    <source>
        <dbReference type="Proteomes" id="UP000591131"/>
    </source>
</evidence>
<evidence type="ECO:0000313" key="3">
    <source>
        <dbReference type="EMBL" id="KAF4677311.1"/>
    </source>
</evidence>
<feature type="transmembrane region" description="Helical" evidence="2">
    <location>
        <begin position="197"/>
        <end position="223"/>
    </location>
</feature>
<proteinExistence type="predicted"/>
<sequence>MPSGVEPFVAPNDEDAKVEECQPSNDADIPTPPSFSPAVSPSGPPPGSRRPFEAADSFRSEPVDAVPLPQGVPQPIELSMGRSQSELSAGTGSLLSVPQKTVGNRSSLASTQITAEGHATPSAVKFDDDPIAPQRPRSSSVADRIEAVMRDGHSRFFDGSKSGEKWLFAVFLCPMLAVIPFWIPGLPDADETSTSYMVWHFITLFVMDHAGSTMYPFVPGALLTVPLFRSKLVQFLMVPYLSAGIVVFGGVIPYLIFNVFPVPMLAVIQAAAIIPLVIVYFYYFMNPDVLNSKSHRADFFVSVGILIGVTVVYGVIYPLGGALFNQLEGVPQAFMALAFCVVRGIYEKIGTRVLASRAQDGFPLFIFSSCFCHETFIAILMNRVSAWYVFAVFILYDLSENLYHVWELRKFQSMPPECAKTARHLVTVALLMEFAEMIAPFHYTVCSIAIYFFNKRPNDNFALVKDDDFWKGIFFNCLDVVGEVCVFIYLTRVIKKVTGLRAIKALGRLCVIYGVAFLAFQITILGFFLQIQYAPGGNDLTFQFNWLKEGAQWVGGLCWTTPEDPLACES</sequence>
<feature type="transmembrane region" description="Helical" evidence="2">
    <location>
        <begin position="235"/>
        <end position="256"/>
    </location>
</feature>
<feature type="transmembrane region" description="Helical" evidence="2">
    <location>
        <begin position="506"/>
        <end position="529"/>
    </location>
</feature>
<feature type="transmembrane region" description="Helical" evidence="2">
    <location>
        <begin position="297"/>
        <end position="317"/>
    </location>
</feature>
<feature type="region of interest" description="Disordered" evidence="1">
    <location>
        <begin position="112"/>
        <end position="140"/>
    </location>
</feature>
<gene>
    <name evidence="3" type="ORF">FOL47_002239</name>
</gene>